<dbReference type="FunFam" id="3.40.640.10:FF:000017">
    <property type="entry name" value="Glutamate decarboxylase"/>
    <property type="match status" value="1"/>
</dbReference>
<feature type="region of interest" description="Disordered" evidence="10">
    <location>
        <begin position="1"/>
        <end position="56"/>
    </location>
</feature>
<dbReference type="PANTHER" id="PTHR43321">
    <property type="entry name" value="GLUTAMATE DECARBOXYLASE"/>
    <property type="match status" value="1"/>
</dbReference>
<dbReference type="InterPro" id="IPR015424">
    <property type="entry name" value="PyrdxlP-dep_Trfase"/>
</dbReference>
<evidence type="ECO:0000256" key="8">
    <source>
        <dbReference type="RuleBase" id="RU000382"/>
    </source>
</evidence>
<feature type="compositionally biased region" description="Low complexity" evidence="10">
    <location>
        <begin position="75"/>
        <end position="84"/>
    </location>
</feature>
<evidence type="ECO:0000256" key="6">
    <source>
        <dbReference type="ARBA" id="ARBA00048868"/>
    </source>
</evidence>
<dbReference type="GO" id="GO:0005829">
    <property type="term" value="C:cytosol"/>
    <property type="evidence" value="ECO:0007669"/>
    <property type="project" value="TreeGrafter"/>
</dbReference>
<dbReference type="Proteomes" id="UP000572754">
    <property type="component" value="Unassembled WGS sequence"/>
</dbReference>
<dbReference type="PANTHER" id="PTHR43321:SF6">
    <property type="entry name" value="GLUTAMATE DECARBOXYLASE"/>
    <property type="match status" value="1"/>
</dbReference>
<feature type="modified residue" description="N6-(pyridoxal phosphate)lysine" evidence="7">
    <location>
        <position position="381"/>
    </location>
</feature>
<accession>A0A8H5WM23</accession>
<evidence type="ECO:0000313" key="11">
    <source>
        <dbReference type="EMBL" id="KAF5667907.1"/>
    </source>
</evidence>
<evidence type="ECO:0000256" key="2">
    <source>
        <dbReference type="ARBA" id="ARBA00009533"/>
    </source>
</evidence>
<keyword evidence="9" id="KW-0210">Decarboxylase</keyword>
<name>A0A8H5WM23_FUSCI</name>
<sequence length="605" mass="67591">MSLVQHSSSEAASPVPIIETDDQGRPVKSTTTSTNGYFPSNGQHLPSSANGTVTPSFIDNMSHLSVVRGRDDSDAASIRSTSSRTSRKPQMQLASYQDEFTTSVYGSRFAGMDLPRHHMPENEMPRDIAYRMIKDDLSLDNNPMLKCVSIHFLVSSPLEPKTAANSYLTSLASFVTTYMEDEAEKLMAESFSKNFIDYEEYPQSADIQNRCVNMIGDLFHAPPGESVGTSTVGSSEAIMLAVLAMKKRWKNRRQAEGKSTEHPNIVMSSAVQVCWEKATRYFEIDEKLVYCTPDRFVMDPDEAVDLCDENTIGMCAILGTTYTGEYEDIKAINDLLVERNLDVPIHVDAASGGFVAPFVVPDLEWDFRCEKVVSINVSGHKYGLVYPGVGWVIWRSPEYLPQELVFNINYLGADQSSFTLNFSKGASQVIGQYYQLIRLGKHGYRAIMSNLTRTADYLTETLENLGFVIMSERSGAGLPLVAFRFKTVEEGGDPDRYYDEFALAHHLRSRGWVVPAYTMAPNSGVKMLRVVVREDFTKSRCDQLICDVKLCHGLLKETDQDSIKKREEYIRNHISAMGRGKHAHPVYKGESHSLQGKTGKTHAIC</sequence>
<evidence type="ECO:0000256" key="5">
    <source>
        <dbReference type="ARBA" id="ARBA00023239"/>
    </source>
</evidence>
<dbReference type="EMBL" id="JAAQPE010000346">
    <property type="protein sequence ID" value="KAF5667907.1"/>
    <property type="molecule type" value="Genomic_DNA"/>
</dbReference>
<dbReference type="InterPro" id="IPR015421">
    <property type="entry name" value="PyrdxlP-dep_Trfase_major"/>
</dbReference>
<dbReference type="InterPro" id="IPR010107">
    <property type="entry name" value="Glutamate_decarboxylase"/>
</dbReference>
<comment type="catalytic activity">
    <reaction evidence="6 9">
        <text>L-glutamate + H(+) = 4-aminobutanoate + CO2</text>
        <dbReference type="Rhea" id="RHEA:17785"/>
        <dbReference type="ChEBI" id="CHEBI:15378"/>
        <dbReference type="ChEBI" id="CHEBI:16526"/>
        <dbReference type="ChEBI" id="CHEBI:29985"/>
        <dbReference type="ChEBI" id="CHEBI:59888"/>
        <dbReference type="EC" id="4.1.1.15"/>
    </reaction>
</comment>
<evidence type="ECO:0000256" key="10">
    <source>
        <dbReference type="SAM" id="MobiDB-lite"/>
    </source>
</evidence>
<keyword evidence="12" id="KW-1185">Reference proteome</keyword>
<comment type="similarity">
    <text evidence="2 8">Belongs to the group II decarboxylase family.</text>
</comment>
<dbReference type="Pfam" id="PF00282">
    <property type="entry name" value="Pyridoxal_deC"/>
    <property type="match status" value="1"/>
</dbReference>
<dbReference type="GO" id="GO:0030170">
    <property type="term" value="F:pyridoxal phosphate binding"/>
    <property type="evidence" value="ECO:0007669"/>
    <property type="project" value="InterPro"/>
</dbReference>
<dbReference type="AlphaFoldDB" id="A0A8H5WM23"/>
<evidence type="ECO:0000256" key="7">
    <source>
        <dbReference type="PIRSR" id="PIRSR602129-50"/>
    </source>
</evidence>
<protein>
    <recommendedName>
        <fullName evidence="3 9">Glutamate decarboxylase</fullName>
        <ecNumber evidence="3 9">4.1.1.15</ecNumber>
    </recommendedName>
</protein>
<dbReference type="Gene3D" id="4.10.280.50">
    <property type="match status" value="1"/>
</dbReference>
<reference evidence="12" key="1">
    <citation type="journal article" date="2020" name="BMC Genomics">
        <title>Correction to: Identification and distribution of gene clusters required for synthesis of sphingolipid metabolism inhibitors in diverse species of the filamentous fungus Fusarium.</title>
        <authorList>
            <person name="Kim H.S."/>
            <person name="Lohmar J.M."/>
            <person name="Busman M."/>
            <person name="Brown D.W."/>
            <person name="Naumann T.A."/>
            <person name="Divon H.H."/>
            <person name="Lysoe E."/>
            <person name="Uhlig S."/>
            <person name="Proctor R.H."/>
        </authorList>
    </citation>
    <scope>NUCLEOTIDE SEQUENCE [LARGE SCALE GENOMIC DNA]</scope>
    <source>
        <strain evidence="12">NRRL 25331</strain>
    </source>
</reference>
<dbReference type="GO" id="GO:0006538">
    <property type="term" value="P:L-glutamate catabolic process"/>
    <property type="evidence" value="ECO:0007669"/>
    <property type="project" value="TreeGrafter"/>
</dbReference>
<evidence type="ECO:0000256" key="1">
    <source>
        <dbReference type="ARBA" id="ARBA00001933"/>
    </source>
</evidence>
<evidence type="ECO:0000256" key="9">
    <source>
        <dbReference type="RuleBase" id="RU361171"/>
    </source>
</evidence>
<feature type="compositionally biased region" description="Polar residues" evidence="10">
    <location>
        <begin position="28"/>
        <end position="56"/>
    </location>
</feature>
<comment type="caution">
    <text evidence="11">The sequence shown here is derived from an EMBL/GenBank/DDBJ whole genome shotgun (WGS) entry which is preliminary data.</text>
</comment>
<organism evidence="11 12">
    <name type="scientific">Fusarium circinatum</name>
    <name type="common">Pitch canker fungus</name>
    <name type="synonym">Gibberella circinata</name>
    <dbReference type="NCBI Taxonomy" id="48490"/>
    <lineage>
        <taxon>Eukaryota</taxon>
        <taxon>Fungi</taxon>
        <taxon>Dikarya</taxon>
        <taxon>Ascomycota</taxon>
        <taxon>Pezizomycotina</taxon>
        <taxon>Sordariomycetes</taxon>
        <taxon>Hypocreomycetidae</taxon>
        <taxon>Hypocreales</taxon>
        <taxon>Nectriaceae</taxon>
        <taxon>Fusarium</taxon>
        <taxon>Fusarium fujikuroi species complex</taxon>
    </lineage>
</organism>
<feature type="compositionally biased region" description="Polar residues" evidence="10">
    <location>
        <begin position="1"/>
        <end position="11"/>
    </location>
</feature>
<keyword evidence="5 8" id="KW-0456">Lyase</keyword>
<dbReference type="SUPFAM" id="SSF53383">
    <property type="entry name" value="PLP-dependent transferases"/>
    <property type="match status" value="1"/>
</dbReference>
<comment type="cofactor">
    <cofactor evidence="1 7 8">
        <name>pyridoxal 5'-phosphate</name>
        <dbReference type="ChEBI" id="CHEBI:597326"/>
    </cofactor>
</comment>
<keyword evidence="4 7" id="KW-0663">Pyridoxal phosphate</keyword>
<dbReference type="InterPro" id="IPR002129">
    <property type="entry name" value="PyrdxlP-dep_de-COase"/>
</dbReference>
<dbReference type="Gene3D" id="3.90.1150.160">
    <property type="match status" value="1"/>
</dbReference>
<feature type="region of interest" description="Disordered" evidence="10">
    <location>
        <begin position="68"/>
        <end position="93"/>
    </location>
</feature>
<evidence type="ECO:0000256" key="4">
    <source>
        <dbReference type="ARBA" id="ARBA00022898"/>
    </source>
</evidence>
<evidence type="ECO:0000256" key="3">
    <source>
        <dbReference type="ARBA" id="ARBA00012421"/>
    </source>
</evidence>
<dbReference type="GO" id="GO:0004351">
    <property type="term" value="F:glutamate decarboxylase activity"/>
    <property type="evidence" value="ECO:0007669"/>
    <property type="project" value="UniProtKB-EC"/>
</dbReference>
<evidence type="ECO:0000313" key="12">
    <source>
        <dbReference type="Proteomes" id="UP000572754"/>
    </source>
</evidence>
<dbReference type="NCBIfam" id="TIGR01788">
    <property type="entry name" value="Glu-decarb-GAD"/>
    <property type="match status" value="1"/>
</dbReference>
<reference evidence="11 12" key="2">
    <citation type="submission" date="2020-05" db="EMBL/GenBank/DDBJ databases">
        <title>Identification and distribution of gene clusters putatively required for synthesis of sphingolipid metabolism inhibitors in phylogenetically diverse species of the filamentous fungus Fusarium.</title>
        <authorList>
            <person name="Kim H.-S."/>
            <person name="Busman M."/>
            <person name="Brown D.W."/>
            <person name="Divon H."/>
            <person name="Uhlig S."/>
            <person name="Proctor R.H."/>
        </authorList>
    </citation>
    <scope>NUCLEOTIDE SEQUENCE [LARGE SCALE GENOMIC DNA]</scope>
    <source>
        <strain evidence="11 12">NRRL 25331</strain>
    </source>
</reference>
<dbReference type="Gene3D" id="3.40.640.10">
    <property type="entry name" value="Type I PLP-dependent aspartate aminotransferase-like (Major domain)"/>
    <property type="match status" value="1"/>
</dbReference>
<dbReference type="EC" id="4.1.1.15" evidence="3 9"/>
<feature type="region of interest" description="Disordered" evidence="10">
    <location>
        <begin position="581"/>
        <end position="600"/>
    </location>
</feature>
<gene>
    <name evidence="11" type="ORF">FCIRC_9767</name>
</gene>
<proteinExistence type="inferred from homology"/>